<evidence type="ECO:0000256" key="1">
    <source>
        <dbReference type="SAM" id="MobiDB-lite"/>
    </source>
</evidence>
<organism evidence="2 3">
    <name type="scientific">Diversispora eburnea</name>
    <dbReference type="NCBI Taxonomy" id="1213867"/>
    <lineage>
        <taxon>Eukaryota</taxon>
        <taxon>Fungi</taxon>
        <taxon>Fungi incertae sedis</taxon>
        <taxon>Mucoromycota</taxon>
        <taxon>Glomeromycotina</taxon>
        <taxon>Glomeromycetes</taxon>
        <taxon>Diversisporales</taxon>
        <taxon>Diversisporaceae</taxon>
        <taxon>Diversispora</taxon>
    </lineage>
</organism>
<feature type="compositionally biased region" description="Polar residues" evidence="1">
    <location>
        <begin position="1"/>
        <end position="16"/>
    </location>
</feature>
<dbReference type="AlphaFoldDB" id="A0A9N9H2C4"/>
<protein>
    <submittedName>
        <fullName evidence="2">6649_t:CDS:1</fullName>
    </submittedName>
</protein>
<feature type="non-terminal residue" evidence="2">
    <location>
        <position position="112"/>
    </location>
</feature>
<dbReference type="Proteomes" id="UP000789706">
    <property type="component" value="Unassembled WGS sequence"/>
</dbReference>
<dbReference type="OrthoDB" id="2488684at2759"/>
<name>A0A9N9H2C4_9GLOM</name>
<reference evidence="2" key="1">
    <citation type="submission" date="2021-06" db="EMBL/GenBank/DDBJ databases">
        <authorList>
            <person name="Kallberg Y."/>
            <person name="Tangrot J."/>
            <person name="Rosling A."/>
        </authorList>
    </citation>
    <scope>NUCLEOTIDE SEQUENCE</scope>
    <source>
        <strain evidence="2">AZ414A</strain>
    </source>
</reference>
<keyword evidence="3" id="KW-1185">Reference proteome</keyword>
<sequence>EGEINDNNILSNSSHLQNRRKKKTSVLLKISKGKKSKLKKSKTVAALRTSFVWNFFITDHDIEIDVVYTICQIKDCTCKYTYHGFTTNYTKHLCDDHHITKVSLFSKTPEEI</sequence>
<evidence type="ECO:0000313" key="2">
    <source>
        <dbReference type="EMBL" id="CAG8647874.1"/>
    </source>
</evidence>
<gene>
    <name evidence="2" type="ORF">DEBURN_LOCUS11370</name>
</gene>
<evidence type="ECO:0000313" key="3">
    <source>
        <dbReference type="Proteomes" id="UP000789706"/>
    </source>
</evidence>
<accession>A0A9N9H2C4</accession>
<feature type="non-terminal residue" evidence="2">
    <location>
        <position position="1"/>
    </location>
</feature>
<feature type="region of interest" description="Disordered" evidence="1">
    <location>
        <begin position="1"/>
        <end position="24"/>
    </location>
</feature>
<proteinExistence type="predicted"/>
<dbReference type="EMBL" id="CAJVPK010005960">
    <property type="protein sequence ID" value="CAG8647874.1"/>
    <property type="molecule type" value="Genomic_DNA"/>
</dbReference>
<comment type="caution">
    <text evidence="2">The sequence shown here is derived from an EMBL/GenBank/DDBJ whole genome shotgun (WGS) entry which is preliminary data.</text>
</comment>